<reference evidence="3" key="1">
    <citation type="submission" date="2022-07" db="EMBL/GenBank/DDBJ databases">
        <authorList>
            <person name="Macas J."/>
            <person name="Novak P."/>
            <person name="Neumann P."/>
        </authorList>
    </citation>
    <scope>NUCLEOTIDE SEQUENCE</scope>
</reference>
<keyword evidence="2" id="KW-0472">Membrane</keyword>
<comment type="caution">
    <text evidence="3">The sequence shown here is derived from an EMBL/GenBank/DDBJ whole genome shotgun (WGS) entry which is preliminary data.</text>
</comment>
<sequence length="165" mass="18728">MIKRRDPPIYVSNPIYENVCGADADTLIIYLPGLNKEHIKLQLTQKGNMRIQVDPHHNKKWISLQKEFTLPLDCDTKNIKAKLAVDILYIIQPTTAAANEEKEDEEEEEDEEDDEEEETKSGISVATKLMVRSTKILCNVTLVAIVIVGIGLYLNTMIRSFKEAN</sequence>
<feature type="region of interest" description="Disordered" evidence="1">
    <location>
        <begin position="96"/>
        <end position="122"/>
    </location>
</feature>
<proteinExistence type="predicted"/>
<keyword evidence="2" id="KW-0812">Transmembrane</keyword>
<dbReference type="AlphaFoldDB" id="A0AAV0DVR7"/>
<evidence type="ECO:0000313" key="4">
    <source>
        <dbReference type="Proteomes" id="UP001152523"/>
    </source>
</evidence>
<keyword evidence="4" id="KW-1185">Reference proteome</keyword>
<dbReference type="Gene3D" id="2.60.40.790">
    <property type="match status" value="1"/>
</dbReference>
<feature type="compositionally biased region" description="Acidic residues" evidence="1">
    <location>
        <begin position="101"/>
        <end position="118"/>
    </location>
</feature>
<evidence type="ECO:0008006" key="5">
    <source>
        <dbReference type="Google" id="ProtNLM"/>
    </source>
</evidence>
<protein>
    <recommendedName>
        <fullName evidence="5">SHSP domain-containing protein</fullName>
    </recommendedName>
</protein>
<dbReference type="SUPFAM" id="SSF49764">
    <property type="entry name" value="HSP20-like chaperones"/>
    <property type="match status" value="1"/>
</dbReference>
<gene>
    <name evidence="3" type="ORF">CEPIT_LOCUS19281</name>
</gene>
<name>A0AAV0DVR7_9ASTE</name>
<feature type="transmembrane region" description="Helical" evidence="2">
    <location>
        <begin position="136"/>
        <end position="154"/>
    </location>
</feature>
<dbReference type="EMBL" id="CAMAPF010000178">
    <property type="protein sequence ID" value="CAH9110761.1"/>
    <property type="molecule type" value="Genomic_DNA"/>
</dbReference>
<dbReference type="Proteomes" id="UP001152523">
    <property type="component" value="Unassembled WGS sequence"/>
</dbReference>
<dbReference type="CDD" id="cd06464">
    <property type="entry name" value="ACD_sHsps-like"/>
    <property type="match status" value="1"/>
</dbReference>
<accession>A0AAV0DVR7</accession>
<organism evidence="3 4">
    <name type="scientific">Cuscuta epithymum</name>
    <dbReference type="NCBI Taxonomy" id="186058"/>
    <lineage>
        <taxon>Eukaryota</taxon>
        <taxon>Viridiplantae</taxon>
        <taxon>Streptophyta</taxon>
        <taxon>Embryophyta</taxon>
        <taxon>Tracheophyta</taxon>
        <taxon>Spermatophyta</taxon>
        <taxon>Magnoliopsida</taxon>
        <taxon>eudicotyledons</taxon>
        <taxon>Gunneridae</taxon>
        <taxon>Pentapetalae</taxon>
        <taxon>asterids</taxon>
        <taxon>lamiids</taxon>
        <taxon>Solanales</taxon>
        <taxon>Convolvulaceae</taxon>
        <taxon>Cuscuteae</taxon>
        <taxon>Cuscuta</taxon>
        <taxon>Cuscuta subgen. Cuscuta</taxon>
    </lineage>
</organism>
<dbReference type="InterPro" id="IPR008978">
    <property type="entry name" value="HSP20-like_chaperone"/>
</dbReference>
<evidence type="ECO:0000313" key="3">
    <source>
        <dbReference type="EMBL" id="CAH9110761.1"/>
    </source>
</evidence>
<evidence type="ECO:0000256" key="2">
    <source>
        <dbReference type="SAM" id="Phobius"/>
    </source>
</evidence>
<evidence type="ECO:0000256" key="1">
    <source>
        <dbReference type="SAM" id="MobiDB-lite"/>
    </source>
</evidence>
<keyword evidence="2" id="KW-1133">Transmembrane helix</keyword>